<feature type="non-terminal residue" evidence="5">
    <location>
        <position position="1"/>
    </location>
</feature>
<keyword evidence="3" id="KW-0732">Signal</keyword>
<evidence type="ECO:0000313" key="5">
    <source>
        <dbReference type="EMBL" id="CAI0449494.1"/>
    </source>
</evidence>
<reference evidence="5" key="1">
    <citation type="submission" date="2022-08" db="EMBL/GenBank/DDBJ databases">
        <authorList>
            <person name="Gutierrez-Valencia J."/>
        </authorList>
    </citation>
    <scope>NUCLEOTIDE SEQUENCE</scope>
</reference>
<sequence length="142" mass="16130">SLIPNTYIVNLDNELQKPSPFPTHEFWHLSLLQSLADPIADEELFLYSYTHVMHGFSCRLTEAQLSEIEKWSAHVVTYPETFGKLLTTHTPEFIGLHHDSGLWPNSSYDEGIIIGVNRHGHQARASMTMDNQEVNQVDKGKA</sequence>
<dbReference type="PANTHER" id="PTHR10795">
    <property type="entry name" value="PROPROTEIN CONVERTASE SUBTILISIN/KEXIN"/>
    <property type="match status" value="1"/>
</dbReference>
<keyword evidence="6" id="KW-1185">Reference proteome</keyword>
<dbReference type="FunFam" id="3.30.70.80:FF:000003">
    <property type="entry name" value="Subtilisin-like protease SBT1.9"/>
    <property type="match status" value="1"/>
</dbReference>
<accession>A0AAV0MTV1</accession>
<dbReference type="Gene3D" id="3.30.70.80">
    <property type="entry name" value="Peptidase S8 propeptide/proteinase inhibitor I9"/>
    <property type="match status" value="1"/>
</dbReference>
<comment type="subcellular location">
    <subcellularLocation>
        <location evidence="1">Secreted</location>
    </subcellularLocation>
</comment>
<gene>
    <name evidence="5" type="ORF">LITE_LOCUS30205</name>
</gene>
<evidence type="ECO:0000259" key="4">
    <source>
        <dbReference type="Pfam" id="PF05922"/>
    </source>
</evidence>
<comment type="caution">
    <text evidence="5">The sequence shown here is derived from an EMBL/GenBank/DDBJ whole genome shotgun (WGS) entry which is preliminary data.</text>
</comment>
<comment type="similarity">
    <text evidence="2">Belongs to the peptidase S8 family.</text>
</comment>
<dbReference type="Pfam" id="PF05922">
    <property type="entry name" value="Inhibitor_I9"/>
    <property type="match status" value="1"/>
</dbReference>
<evidence type="ECO:0000256" key="1">
    <source>
        <dbReference type="ARBA" id="ARBA00004613"/>
    </source>
</evidence>
<evidence type="ECO:0000313" key="6">
    <source>
        <dbReference type="Proteomes" id="UP001154282"/>
    </source>
</evidence>
<dbReference type="AlphaFoldDB" id="A0AAV0MTV1"/>
<protein>
    <recommendedName>
        <fullName evidence="4">Inhibitor I9 domain-containing protein</fullName>
    </recommendedName>
</protein>
<organism evidence="5 6">
    <name type="scientific">Linum tenue</name>
    <dbReference type="NCBI Taxonomy" id="586396"/>
    <lineage>
        <taxon>Eukaryota</taxon>
        <taxon>Viridiplantae</taxon>
        <taxon>Streptophyta</taxon>
        <taxon>Embryophyta</taxon>
        <taxon>Tracheophyta</taxon>
        <taxon>Spermatophyta</taxon>
        <taxon>Magnoliopsida</taxon>
        <taxon>eudicotyledons</taxon>
        <taxon>Gunneridae</taxon>
        <taxon>Pentapetalae</taxon>
        <taxon>rosids</taxon>
        <taxon>fabids</taxon>
        <taxon>Malpighiales</taxon>
        <taxon>Linaceae</taxon>
        <taxon>Linum</taxon>
    </lineage>
</organism>
<proteinExistence type="inferred from homology"/>
<evidence type="ECO:0000256" key="2">
    <source>
        <dbReference type="ARBA" id="ARBA00011073"/>
    </source>
</evidence>
<dbReference type="InterPro" id="IPR045051">
    <property type="entry name" value="SBT"/>
</dbReference>
<dbReference type="InterPro" id="IPR010259">
    <property type="entry name" value="S8pro/Inhibitor_I9"/>
</dbReference>
<feature type="domain" description="Inhibitor I9" evidence="4">
    <location>
        <begin position="6"/>
        <end position="70"/>
    </location>
</feature>
<dbReference type="Proteomes" id="UP001154282">
    <property type="component" value="Unassembled WGS sequence"/>
</dbReference>
<dbReference type="EMBL" id="CAMGYJ010000007">
    <property type="protein sequence ID" value="CAI0449494.1"/>
    <property type="molecule type" value="Genomic_DNA"/>
</dbReference>
<evidence type="ECO:0000256" key="3">
    <source>
        <dbReference type="ARBA" id="ARBA00022729"/>
    </source>
</evidence>
<name>A0AAV0MTV1_9ROSI</name>
<dbReference type="GO" id="GO:0005576">
    <property type="term" value="C:extracellular region"/>
    <property type="evidence" value="ECO:0007669"/>
    <property type="project" value="UniProtKB-SubCell"/>
</dbReference>
<dbReference type="InterPro" id="IPR037045">
    <property type="entry name" value="S8pro/Inhibitor_I9_sf"/>
</dbReference>